<comment type="caution">
    <text evidence="5">The sequence shown here is derived from an EMBL/GenBank/DDBJ whole genome shotgun (WGS) entry which is preliminary data.</text>
</comment>
<feature type="domain" description="EF-hand" evidence="4">
    <location>
        <begin position="167"/>
        <end position="202"/>
    </location>
</feature>
<organism evidence="5 6">
    <name type="scientific">Rhizoclosmatium globosum</name>
    <dbReference type="NCBI Taxonomy" id="329046"/>
    <lineage>
        <taxon>Eukaryota</taxon>
        <taxon>Fungi</taxon>
        <taxon>Fungi incertae sedis</taxon>
        <taxon>Chytridiomycota</taxon>
        <taxon>Chytridiomycota incertae sedis</taxon>
        <taxon>Chytridiomycetes</taxon>
        <taxon>Chytridiales</taxon>
        <taxon>Chytriomycetaceae</taxon>
        <taxon>Rhizoclosmatium</taxon>
    </lineage>
</organism>
<dbReference type="EMBL" id="MCGO01000015">
    <property type="protein sequence ID" value="ORY46746.1"/>
    <property type="molecule type" value="Genomic_DNA"/>
</dbReference>
<evidence type="ECO:0000313" key="6">
    <source>
        <dbReference type="Proteomes" id="UP000193642"/>
    </source>
</evidence>
<dbReference type="SMART" id="SM00054">
    <property type="entry name" value="EFh"/>
    <property type="match status" value="4"/>
</dbReference>
<dbReference type="Proteomes" id="UP000193642">
    <property type="component" value="Unassembled WGS sequence"/>
</dbReference>
<evidence type="ECO:0000256" key="1">
    <source>
        <dbReference type="ARBA" id="ARBA00022737"/>
    </source>
</evidence>
<keyword evidence="2" id="KW-0106">Calcium</keyword>
<name>A0A1Y2CIH7_9FUNG</name>
<dbReference type="InterPro" id="IPR002048">
    <property type="entry name" value="EF_hand_dom"/>
</dbReference>
<dbReference type="CDD" id="cd00051">
    <property type="entry name" value="EFh"/>
    <property type="match status" value="2"/>
</dbReference>
<dbReference type="AlphaFoldDB" id="A0A1Y2CIH7"/>
<feature type="domain" description="EF-hand" evidence="4">
    <location>
        <begin position="242"/>
        <end position="277"/>
    </location>
</feature>
<dbReference type="InterPro" id="IPR050230">
    <property type="entry name" value="CALM/Myosin/TropC-like"/>
</dbReference>
<feature type="compositionally biased region" description="Acidic residues" evidence="3">
    <location>
        <begin position="30"/>
        <end position="41"/>
    </location>
</feature>
<protein>
    <submittedName>
        <fullName evidence="5">EF-hand</fullName>
    </submittedName>
</protein>
<reference evidence="5 6" key="1">
    <citation type="submission" date="2016-07" db="EMBL/GenBank/DDBJ databases">
        <title>Pervasive Adenine N6-methylation of Active Genes in Fungi.</title>
        <authorList>
            <consortium name="DOE Joint Genome Institute"/>
            <person name="Mondo S.J."/>
            <person name="Dannebaum R.O."/>
            <person name="Kuo R.C."/>
            <person name="Labutti K."/>
            <person name="Haridas S."/>
            <person name="Kuo A."/>
            <person name="Salamov A."/>
            <person name="Ahrendt S.R."/>
            <person name="Lipzen A."/>
            <person name="Sullivan W."/>
            <person name="Andreopoulos W.B."/>
            <person name="Clum A."/>
            <person name="Lindquist E."/>
            <person name="Daum C."/>
            <person name="Ramamoorthy G.K."/>
            <person name="Gryganskyi A."/>
            <person name="Culley D."/>
            <person name="Magnuson J.K."/>
            <person name="James T.Y."/>
            <person name="O'Malley M.A."/>
            <person name="Stajich J.E."/>
            <person name="Spatafora J.W."/>
            <person name="Visel A."/>
            <person name="Grigoriev I.V."/>
        </authorList>
    </citation>
    <scope>NUCLEOTIDE SEQUENCE [LARGE SCALE GENOMIC DNA]</scope>
    <source>
        <strain evidence="5 6">JEL800</strain>
    </source>
</reference>
<feature type="domain" description="EF-hand" evidence="4">
    <location>
        <begin position="278"/>
        <end position="313"/>
    </location>
</feature>
<evidence type="ECO:0000313" key="5">
    <source>
        <dbReference type="EMBL" id="ORY46746.1"/>
    </source>
</evidence>
<dbReference type="PROSITE" id="PS00018">
    <property type="entry name" value="EF_HAND_1"/>
    <property type="match status" value="1"/>
</dbReference>
<feature type="region of interest" description="Disordered" evidence="3">
    <location>
        <begin position="1"/>
        <end position="61"/>
    </location>
</feature>
<dbReference type="Pfam" id="PF13499">
    <property type="entry name" value="EF-hand_7"/>
    <property type="match status" value="2"/>
</dbReference>
<dbReference type="OrthoDB" id="26525at2759"/>
<dbReference type="InterPro" id="IPR018247">
    <property type="entry name" value="EF_Hand_1_Ca_BS"/>
</dbReference>
<feature type="compositionally biased region" description="Low complexity" evidence="3">
    <location>
        <begin position="115"/>
        <end position="133"/>
    </location>
</feature>
<proteinExistence type="predicted"/>
<sequence>MGDDARSVASRQTSRLEHDNENDGSHHDEDESTYSSEDDYLGDLHHDSESDDEPKRKSRVMVNKNAGFVRIRRIFPDEPQQISRRASMVPGFIMPNVDEDDDFIPTPVRNKSIISRPSTGGRRSSRQGSVVGRDANGPPIEARKKSVIRPSVLARRPQKPYYEITVAQMQEIRDVFDLFDTDGSASIDPSELRIVMRALGFNLTQEEVLEITKWFDKDDDEDEALSFDEFLYVMAVKLSQQDESAEIKASFALFDVDKRGKVGKRELAKIAKELGDPLTEEDLAMMIHENDFDGDGELGEADWAKIFAAAKMGS</sequence>
<dbReference type="PANTHER" id="PTHR23048:SF59">
    <property type="entry name" value="EF-HAND SUPERFAMILY PROTEIN"/>
    <property type="match status" value="1"/>
</dbReference>
<dbReference type="InterPro" id="IPR011992">
    <property type="entry name" value="EF-hand-dom_pair"/>
</dbReference>
<evidence type="ECO:0000259" key="4">
    <source>
        <dbReference type="PROSITE" id="PS50222"/>
    </source>
</evidence>
<dbReference type="PROSITE" id="PS50222">
    <property type="entry name" value="EF_HAND_2"/>
    <property type="match status" value="3"/>
</dbReference>
<dbReference type="GO" id="GO:0005509">
    <property type="term" value="F:calcium ion binding"/>
    <property type="evidence" value="ECO:0007669"/>
    <property type="project" value="InterPro"/>
</dbReference>
<dbReference type="FunFam" id="1.10.238.10:FF:000001">
    <property type="entry name" value="Calmodulin 1"/>
    <property type="match status" value="1"/>
</dbReference>
<dbReference type="GO" id="GO:0016460">
    <property type="term" value="C:myosin II complex"/>
    <property type="evidence" value="ECO:0007669"/>
    <property type="project" value="TreeGrafter"/>
</dbReference>
<dbReference type="PANTHER" id="PTHR23048">
    <property type="entry name" value="MYOSIN LIGHT CHAIN 1, 3"/>
    <property type="match status" value="1"/>
</dbReference>
<feature type="compositionally biased region" description="Basic and acidic residues" evidence="3">
    <location>
        <begin position="14"/>
        <end position="29"/>
    </location>
</feature>
<evidence type="ECO:0000256" key="2">
    <source>
        <dbReference type="ARBA" id="ARBA00022837"/>
    </source>
</evidence>
<keyword evidence="6" id="KW-1185">Reference proteome</keyword>
<evidence type="ECO:0000256" key="3">
    <source>
        <dbReference type="SAM" id="MobiDB-lite"/>
    </source>
</evidence>
<gene>
    <name evidence="5" type="ORF">BCR33DRAFT_696483</name>
</gene>
<accession>A0A1Y2CIH7</accession>
<dbReference type="SUPFAM" id="SSF47473">
    <property type="entry name" value="EF-hand"/>
    <property type="match status" value="1"/>
</dbReference>
<keyword evidence="1" id="KW-0677">Repeat</keyword>
<dbReference type="STRING" id="329046.A0A1Y2CIH7"/>
<dbReference type="Gene3D" id="1.10.238.10">
    <property type="entry name" value="EF-hand"/>
    <property type="match status" value="2"/>
</dbReference>
<feature type="region of interest" description="Disordered" evidence="3">
    <location>
        <begin position="103"/>
        <end position="144"/>
    </location>
</feature>